<dbReference type="InterPro" id="IPR011109">
    <property type="entry name" value="DNA_bind_recombinase_dom"/>
</dbReference>
<dbReference type="RefSeq" id="WP_011603733.1">
    <property type="nucleotide sequence ID" value="NC_008278.1"/>
</dbReference>
<name>Q0RMM4_FRAAA</name>
<dbReference type="GO" id="GO:0000150">
    <property type="term" value="F:DNA strand exchange activity"/>
    <property type="evidence" value="ECO:0007669"/>
    <property type="project" value="InterPro"/>
</dbReference>
<feature type="domain" description="Recombinase" evidence="2">
    <location>
        <begin position="23"/>
        <end position="145"/>
    </location>
</feature>
<dbReference type="Pfam" id="PF07508">
    <property type="entry name" value="Recombinase"/>
    <property type="match status" value="1"/>
</dbReference>
<dbReference type="AlphaFoldDB" id="Q0RMM4"/>
<accession>Q0RMM4</accession>
<dbReference type="eggNOG" id="COG1961">
    <property type="taxonomic scope" value="Bacteria"/>
</dbReference>
<feature type="region of interest" description="Disordered" evidence="1">
    <location>
        <begin position="1"/>
        <end position="34"/>
    </location>
</feature>
<dbReference type="GO" id="GO:0003677">
    <property type="term" value="F:DNA binding"/>
    <property type="evidence" value="ECO:0007669"/>
    <property type="project" value="InterPro"/>
</dbReference>
<dbReference type="EMBL" id="CT573213">
    <property type="protein sequence ID" value="CAJ61223.1"/>
    <property type="molecule type" value="Genomic_DNA"/>
</dbReference>
<dbReference type="Proteomes" id="UP000000657">
    <property type="component" value="Chromosome"/>
</dbReference>
<dbReference type="STRING" id="326424.FRAAL2576"/>
<dbReference type="KEGG" id="fal:FRAAL2576"/>
<evidence type="ECO:0000313" key="3">
    <source>
        <dbReference type="EMBL" id="CAJ61223.1"/>
    </source>
</evidence>
<protein>
    <submittedName>
        <fullName evidence="3">Site-specific recombinase</fullName>
    </submittedName>
</protein>
<dbReference type="Gene3D" id="3.90.1750.20">
    <property type="entry name" value="Putative Large Serine Recombinase, Chain B, Domain 2"/>
    <property type="match status" value="1"/>
</dbReference>
<evidence type="ECO:0000313" key="4">
    <source>
        <dbReference type="Proteomes" id="UP000000657"/>
    </source>
</evidence>
<dbReference type="InterPro" id="IPR038109">
    <property type="entry name" value="DNA_bind_recomb_sf"/>
</dbReference>
<keyword evidence="4" id="KW-1185">Reference proteome</keyword>
<reference evidence="3 4" key="1">
    <citation type="journal article" date="2007" name="Genome Res.">
        <title>Genome characteristics of facultatively symbiotic Frankia sp. strains reflect host range and host plant biogeography.</title>
        <authorList>
            <person name="Normand P."/>
            <person name="Lapierre P."/>
            <person name="Tisa L.S."/>
            <person name="Gogarten J.P."/>
            <person name="Alloisio N."/>
            <person name="Bagnarol E."/>
            <person name="Bassi C.A."/>
            <person name="Berry A.M."/>
            <person name="Bickhart D.M."/>
            <person name="Choisne N."/>
            <person name="Couloux A."/>
            <person name="Cournoyer B."/>
            <person name="Cruveiller S."/>
            <person name="Daubin V."/>
            <person name="Demange N."/>
            <person name="Francino M.P."/>
            <person name="Goltsman E."/>
            <person name="Huang Y."/>
            <person name="Kopp O.R."/>
            <person name="Labarre L."/>
            <person name="Lapidus A."/>
            <person name="Lavire C."/>
            <person name="Marechal J."/>
            <person name="Martinez M."/>
            <person name="Mastronunzio J.E."/>
            <person name="Mullin B.C."/>
            <person name="Niemann J."/>
            <person name="Pujic P."/>
            <person name="Rawnsley T."/>
            <person name="Rouy Z."/>
            <person name="Schenowitz C."/>
            <person name="Sellstedt A."/>
            <person name="Tavares F."/>
            <person name="Tomkins J.P."/>
            <person name="Vallenet D."/>
            <person name="Valverde C."/>
            <person name="Wall L.G."/>
            <person name="Wang Y."/>
            <person name="Medigue C."/>
            <person name="Benson D.R."/>
        </authorList>
    </citation>
    <scope>NUCLEOTIDE SEQUENCE [LARGE SCALE GENOMIC DNA]</scope>
    <source>
        <strain evidence="4">DSM 45986 / CECT 9034 / ACN14a</strain>
    </source>
</reference>
<evidence type="ECO:0000259" key="2">
    <source>
        <dbReference type="PROSITE" id="PS51737"/>
    </source>
</evidence>
<sequence>MTLHIAQPGSSSRRSRGRASSLGRGYLPHPNPAKAADGKRLHVLAKDPITAPVVERIFHRYLNGMGVFLIAQTLTDEGVLSPSAYDRARNRHRTGIAWSKGAVQAILANPRYTGYQVWNKQHKAETALLHWRSPLSGGCRSVMLE</sequence>
<dbReference type="PROSITE" id="PS51737">
    <property type="entry name" value="RECOMBINASE_DNA_BIND"/>
    <property type="match status" value="1"/>
</dbReference>
<proteinExistence type="predicted"/>
<gene>
    <name evidence="3" type="ordered locus">FRAAL2576</name>
</gene>
<evidence type="ECO:0000256" key="1">
    <source>
        <dbReference type="SAM" id="MobiDB-lite"/>
    </source>
</evidence>
<organism evidence="3 4">
    <name type="scientific">Frankia alni (strain DSM 45986 / CECT 9034 / ACN14a)</name>
    <dbReference type="NCBI Taxonomy" id="326424"/>
    <lineage>
        <taxon>Bacteria</taxon>
        <taxon>Bacillati</taxon>
        <taxon>Actinomycetota</taxon>
        <taxon>Actinomycetes</taxon>
        <taxon>Frankiales</taxon>
        <taxon>Frankiaceae</taxon>
        <taxon>Frankia</taxon>
    </lineage>
</organism>
<dbReference type="HOGENOM" id="CLU_1784007_0_0_11"/>